<protein>
    <submittedName>
        <fullName evidence="1">Uncharacterized protein</fullName>
    </submittedName>
</protein>
<reference evidence="2" key="1">
    <citation type="journal article" date="2015" name="Proc. Natl. Acad. Sci. U.S.A.">
        <title>Genome sequencing of adzuki bean (Vigna angularis) provides insight into high starch and low fat accumulation and domestication.</title>
        <authorList>
            <person name="Yang K."/>
            <person name="Tian Z."/>
            <person name="Chen C."/>
            <person name="Luo L."/>
            <person name="Zhao B."/>
            <person name="Wang Z."/>
            <person name="Yu L."/>
            <person name="Li Y."/>
            <person name="Sun Y."/>
            <person name="Li W."/>
            <person name="Chen Y."/>
            <person name="Li Y."/>
            <person name="Zhang Y."/>
            <person name="Ai D."/>
            <person name="Zhao J."/>
            <person name="Shang C."/>
            <person name="Ma Y."/>
            <person name="Wu B."/>
            <person name="Wang M."/>
            <person name="Gao L."/>
            <person name="Sun D."/>
            <person name="Zhang P."/>
            <person name="Guo F."/>
            <person name="Wang W."/>
            <person name="Li Y."/>
            <person name="Wang J."/>
            <person name="Varshney R.K."/>
            <person name="Wang J."/>
            <person name="Ling H.Q."/>
            <person name="Wan P."/>
        </authorList>
    </citation>
    <scope>NUCLEOTIDE SEQUENCE</scope>
    <source>
        <strain evidence="2">cv. Jingnong 6</strain>
    </source>
</reference>
<dbReference type="Gramene" id="KOM56847">
    <property type="protein sequence ID" value="KOM56847"/>
    <property type="gene ID" value="LR48_Vigan10g273900"/>
</dbReference>
<organism evidence="1 2">
    <name type="scientific">Phaseolus angularis</name>
    <name type="common">Azuki bean</name>
    <name type="synonym">Vigna angularis</name>
    <dbReference type="NCBI Taxonomy" id="3914"/>
    <lineage>
        <taxon>Eukaryota</taxon>
        <taxon>Viridiplantae</taxon>
        <taxon>Streptophyta</taxon>
        <taxon>Embryophyta</taxon>
        <taxon>Tracheophyta</taxon>
        <taxon>Spermatophyta</taxon>
        <taxon>Magnoliopsida</taxon>
        <taxon>eudicotyledons</taxon>
        <taxon>Gunneridae</taxon>
        <taxon>Pentapetalae</taxon>
        <taxon>rosids</taxon>
        <taxon>fabids</taxon>
        <taxon>Fabales</taxon>
        <taxon>Fabaceae</taxon>
        <taxon>Papilionoideae</taxon>
        <taxon>50 kb inversion clade</taxon>
        <taxon>NPAAA clade</taxon>
        <taxon>indigoferoid/millettioid clade</taxon>
        <taxon>Phaseoleae</taxon>
        <taxon>Vigna</taxon>
    </lineage>
</organism>
<gene>
    <name evidence="1" type="ORF">LR48_Vigan10g273900</name>
</gene>
<evidence type="ECO:0000313" key="2">
    <source>
        <dbReference type="Proteomes" id="UP000053144"/>
    </source>
</evidence>
<sequence length="70" mass="7852">MEKESSIGGDFWQNLGCWKMLQQNGSKATCKEVKHVLEIIDTPKTYATHEDKSAAGWVHVGFVLASSWLK</sequence>
<name>A0A0L9VPL7_PHAAN</name>
<dbReference type="EMBL" id="CM003380">
    <property type="protein sequence ID" value="KOM56847.1"/>
    <property type="molecule type" value="Genomic_DNA"/>
</dbReference>
<proteinExistence type="predicted"/>
<accession>A0A0L9VPL7</accession>
<dbReference type="Proteomes" id="UP000053144">
    <property type="component" value="Chromosome 10"/>
</dbReference>
<evidence type="ECO:0000313" key="1">
    <source>
        <dbReference type="EMBL" id="KOM56847.1"/>
    </source>
</evidence>
<dbReference type="AlphaFoldDB" id="A0A0L9VPL7"/>